<reference evidence="9" key="1">
    <citation type="journal article" date="2014" name="Int. J. Syst. Evol. Microbiol.">
        <title>Complete genome sequence of Corynebacterium casei LMG S-19264T (=DSM 44701T), isolated from a smear-ripened cheese.</title>
        <authorList>
            <consortium name="US DOE Joint Genome Institute (JGI-PGF)"/>
            <person name="Walter F."/>
            <person name="Albersmeier A."/>
            <person name="Kalinowski J."/>
            <person name="Ruckert C."/>
        </authorList>
    </citation>
    <scope>NUCLEOTIDE SEQUENCE</scope>
    <source>
        <strain evidence="9">KCTC 32501</strain>
    </source>
</reference>
<keyword evidence="3" id="KW-1003">Cell membrane</keyword>
<keyword evidence="4 8" id="KW-0812">Transmembrane</keyword>
<protein>
    <submittedName>
        <fullName evidence="9">Rod shape-determining protein MreD</fullName>
    </submittedName>
</protein>
<keyword evidence="6 8" id="KW-1133">Transmembrane helix</keyword>
<dbReference type="AlphaFoldDB" id="A0A8J3CNT8"/>
<feature type="transmembrane region" description="Helical" evidence="8">
    <location>
        <begin position="39"/>
        <end position="67"/>
    </location>
</feature>
<reference evidence="9" key="2">
    <citation type="submission" date="2020-09" db="EMBL/GenBank/DDBJ databases">
        <authorList>
            <person name="Sun Q."/>
            <person name="Kim S."/>
        </authorList>
    </citation>
    <scope>NUCLEOTIDE SEQUENCE</scope>
    <source>
        <strain evidence="9">KCTC 32501</strain>
    </source>
</reference>
<evidence type="ECO:0000256" key="2">
    <source>
        <dbReference type="ARBA" id="ARBA00007776"/>
    </source>
</evidence>
<evidence type="ECO:0000256" key="4">
    <source>
        <dbReference type="ARBA" id="ARBA00022692"/>
    </source>
</evidence>
<gene>
    <name evidence="9" type="primary">mreD</name>
    <name evidence="9" type="ORF">GCM10009007_17660</name>
</gene>
<proteinExistence type="inferred from homology"/>
<name>A0A8J3CNT8_9BURK</name>
<evidence type="ECO:0000256" key="8">
    <source>
        <dbReference type="SAM" id="Phobius"/>
    </source>
</evidence>
<dbReference type="Pfam" id="PF04093">
    <property type="entry name" value="MreD"/>
    <property type="match status" value="1"/>
</dbReference>
<dbReference type="RefSeq" id="WP_189493597.1">
    <property type="nucleotide sequence ID" value="NZ_BMZG01000009.1"/>
</dbReference>
<accession>A0A8J3CNT8</accession>
<dbReference type="EMBL" id="BMZG01000009">
    <property type="protein sequence ID" value="GHA77136.1"/>
    <property type="molecule type" value="Genomic_DNA"/>
</dbReference>
<comment type="subcellular location">
    <subcellularLocation>
        <location evidence="1">Cell membrane</location>
        <topology evidence="1">Multi-pass membrane protein</topology>
    </subcellularLocation>
</comment>
<feature type="transmembrane region" description="Helical" evidence="8">
    <location>
        <begin position="79"/>
        <end position="96"/>
    </location>
</feature>
<evidence type="ECO:0000313" key="9">
    <source>
        <dbReference type="EMBL" id="GHA77136.1"/>
    </source>
</evidence>
<evidence type="ECO:0000256" key="6">
    <source>
        <dbReference type="ARBA" id="ARBA00022989"/>
    </source>
</evidence>
<feature type="transmembrane region" description="Helical" evidence="8">
    <location>
        <begin position="102"/>
        <end position="121"/>
    </location>
</feature>
<feature type="transmembrane region" description="Helical" evidence="8">
    <location>
        <begin position="12"/>
        <end position="33"/>
    </location>
</feature>
<feature type="transmembrane region" description="Helical" evidence="8">
    <location>
        <begin position="133"/>
        <end position="153"/>
    </location>
</feature>
<keyword evidence="7 8" id="KW-0472">Membrane</keyword>
<keyword evidence="10" id="KW-1185">Reference proteome</keyword>
<evidence type="ECO:0000256" key="7">
    <source>
        <dbReference type="ARBA" id="ARBA00023136"/>
    </source>
</evidence>
<dbReference type="GO" id="GO:0008360">
    <property type="term" value="P:regulation of cell shape"/>
    <property type="evidence" value="ECO:0007669"/>
    <property type="project" value="UniProtKB-KW"/>
</dbReference>
<dbReference type="NCBIfam" id="TIGR03426">
    <property type="entry name" value="shape_MreD"/>
    <property type="match status" value="1"/>
</dbReference>
<evidence type="ECO:0000256" key="1">
    <source>
        <dbReference type="ARBA" id="ARBA00004651"/>
    </source>
</evidence>
<organism evidence="9 10">
    <name type="scientific">Formosimonas limnophila</name>
    <dbReference type="NCBI Taxonomy" id="1384487"/>
    <lineage>
        <taxon>Bacteria</taxon>
        <taxon>Pseudomonadati</taxon>
        <taxon>Pseudomonadota</taxon>
        <taxon>Betaproteobacteria</taxon>
        <taxon>Burkholderiales</taxon>
        <taxon>Burkholderiaceae</taxon>
        <taxon>Formosimonas</taxon>
    </lineage>
</organism>
<dbReference type="Proteomes" id="UP000614287">
    <property type="component" value="Unassembled WGS sequence"/>
</dbReference>
<keyword evidence="5" id="KW-0133">Cell shape</keyword>
<dbReference type="InterPro" id="IPR007227">
    <property type="entry name" value="Cell_shape_determining_MreD"/>
</dbReference>
<sequence>MRVEQWLGTVRARVVWLTLIVAWLLSFVVTVRATVWLDWVALVLLFWTVYQPARISLILAFVVGILIDVQQASILGEHALLYVWGVALMQALASRLQFSSVFVHALYGTGLLLLMQVMRALGHAVFLGEFDNLAGLVWVLLGVVAWMLLATVLHKSARSNAVGAWVSK</sequence>
<evidence type="ECO:0000256" key="3">
    <source>
        <dbReference type="ARBA" id="ARBA00022475"/>
    </source>
</evidence>
<evidence type="ECO:0000313" key="10">
    <source>
        <dbReference type="Proteomes" id="UP000614287"/>
    </source>
</evidence>
<comment type="similarity">
    <text evidence="2">Belongs to the MreD family.</text>
</comment>
<comment type="caution">
    <text evidence="9">The sequence shown here is derived from an EMBL/GenBank/DDBJ whole genome shotgun (WGS) entry which is preliminary data.</text>
</comment>
<dbReference type="GO" id="GO:0005886">
    <property type="term" value="C:plasma membrane"/>
    <property type="evidence" value="ECO:0007669"/>
    <property type="project" value="UniProtKB-SubCell"/>
</dbReference>
<evidence type="ECO:0000256" key="5">
    <source>
        <dbReference type="ARBA" id="ARBA00022960"/>
    </source>
</evidence>